<keyword evidence="1" id="KW-0805">Transcription regulation</keyword>
<keyword evidence="7" id="KW-1185">Reference proteome</keyword>
<gene>
    <name evidence="6" type="ORF">SAMN05444858_106236</name>
</gene>
<keyword evidence="2" id="KW-0238">DNA-binding</keyword>
<dbReference type="Gene3D" id="1.10.10.10">
    <property type="entry name" value="Winged helix-like DNA-binding domain superfamily/Winged helix DNA-binding domain"/>
    <property type="match status" value="1"/>
</dbReference>
<dbReference type="PANTHER" id="PTHR43132">
    <property type="entry name" value="ARSENICAL RESISTANCE OPERON REPRESSOR ARSR-RELATED"/>
    <property type="match status" value="1"/>
</dbReference>
<dbReference type="PANTHER" id="PTHR43132:SF8">
    <property type="entry name" value="HTH-TYPE TRANSCRIPTIONAL REGULATOR KMTR"/>
    <property type="match status" value="1"/>
</dbReference>
<dbReference type="EMBL" id="FTNF01000006">
    <property type="protein sequence ID" value="SIR11828.1"/>
    <property type="molecule type" value="Genomic_DNA"/>
</dbReference>
<sequence>MHRAFVATPFRSRLKLATVCAMVTLHLNAADVSRTTVRSAPSVLLELAAAGQRLLQPNAPEHLVRWRARTRAALRPSMRPYLDLCRLPGWLPDFLTPPSLGSVFEVALRDLAETPPARLAMELGPRVEAGEVPARVGALARAEPAAREQLLAAMRAFHEVAVAPYWATLSGAVQAERTVRAQALAETGIDGVLRNLGPYLSWRSAGARYELSYRCAFGIESDVVPDGRGVTLVPSYFLPHPSVLDDPGGPLILAYPVRPPRREPASRESLANLLGRTRAAVLGLTVDALSTSQIARSLDISVASASQHTSTLRAAGLITSHRDGVSVRHTLTPLGEQLLRAGHAR</sequence>
<dbReference type="InterPro" id="IPR036390">
    <property type="entry name" value="WH_DNA-bd_sf"/>
</dbReference>
<evidence type="ECO:0000313" key="6">
    <source>
        <dbReference type="EMBL" id="SIR11828.1"/>
    </source>
</evidence>
<feature type="chain" id="PRO_5013360450" evidence="4">
    <location>
        <begin position="30"/>
        <end position="345"/>
    </location>
</feature>
<dbReference type="InterPro" id="IPR036388">
    <property type="entry name" value="WH-like_DNA-bd_sf"/>
</dbReference>
<name>A0A1N6YB65_9ACTN</name>
<feature type="signal peptide" evidence="4">
    <location>
        <begin position="1"/>
        <end position="29"/>
    </location>
</feature>
<keyword evidence="4" id="KW-0732">Signal</keyword>
<evidence type="ECO:0000313" key="7">
    <source>
        <dbReference type="Proteomes" id="UP000186004"/>
    </source>
</evidence>
<protein>
    <submittedName>
        <fullName evidence="6">Regulatory protein, arsR family</fullName>
    </submittedName>
</protein>
<feature type="domain" description="HTH arsR-type" evidence="5">
    <location>
        <begin position="268"/>
        <end position="340"/>
    </location>
</feature>
<evidence type="ECO:0000256" key="1">
    <source>
        <dbReference type="ARBA" id="ARBA00023015"/>
    </source>
</evidence>
<dbReference type="AlphaFoldDB" id="A0A1N6YB65"/>
<dbReference type="InterPro" id="IPR011991">
    <property type="entry name" value="ArsR-like_HTH"/>
</dbReference>
<proteinExistence type="predicted"/>
<dbReference type="GO" id="GO:0003677">
    <property type="term" value="F:DNA binding"/>
    <property type="evidence" value="ECO:0007669"/>
    <property type="project" value="UniProtKB-KW"/>
</dbReference>
<keyword evidence="3" id="KW-0804">Transcription</keyword>
<dbReference type="InterPro" id="IPR051011">
    <property type="entry name" value="Metal_resp_trans_reg"/>
</dbReference>
<evidence type="ECO:0000256" key="4">
    <source>
        <dbReference type="SAM" id="SignalP"/>
    </source>
</evidence>
<dbReference type="SUPFAM" id="SSF46785">
    <property type="entry name" value="Winged helix' DNA-binding domain"/>
    <property type="match status" value="1"/>
</dbReference>
<dbReference type="GO" id="GO:0003700">
    <property type="term" value="F:DNA-binding transcription factor activity"/>
    <property type="evidence" value="ECO:0007669"/>
    <property type="project" value="InterPro"/>
</dbReference>
<dbReference type="Proteomes" id="UP000186004">
    <property type="component" value="Unassembled WGS sequence"/>
</dbReference>
<evidence type="ECO:0000259" key="5">
    <source>
        <dbReference type="SMART" id="SM00418"/>
    </source>
</evidence>
<dbReference type="CDD" id="cd00090">
    <property type="entry name" value="HTH_ARSR"/>
    <property type="match status" value="1"/>
</dbReference>
<reference evidence="6 7" key="1">
    <citation type="submission" date="2017-01" db="EMBL/GenBank/DDBJ databases">
        <authorList>
            <person name="Mah S.A."/>
            <person name="Swanson W.J."/>
            <person name="Moy G.W."/>
            <person name="Vacquier V.D."/>
        </authorList>
    </citation>
    <scope>NUCLEOTIDE SEQUENCE [LARGE SCALE GENOMIC DNA]</scope>
    <source>
        <strain evidence="6 7">DSM 45758</strain>
    </source>
</reference>
<evidence type="ECO:0000256" key="3">
    <source>
        <dbReference type="ARBA" id="ARBA00023163"/>
    </source>
</evidence>
<organism evidence="6 7">
    <name type="scientific">Micromonospora avicenniae</name>
    <dbReference type="NCBI Taxonomy" id="1198245"/>
    <lineage>
        <taxon>Bacteria</taxon>
        <taxon>Bacillati</taxon>
        <taxon>Actinomycetota</taxon>
        <taxon>Actinomycetes</taxon>
        <taxon>Micromonosporales</taxon>
        <taxon>Micromonosporaceae</taxon>
        <taxon>Micromonospora</taxon>
    </lineage>
</organism>
<dbReference type="STRING" id="1198245.SAMN05444858_106236"/>
<dbReference type="SMART" id="SM00418">
    <property type="entry name" value="HTH_ARSR"/>
    <property type="match status" value="1"/>
</dbReference>
<accession>A0A1N6YB65</accession>
<dbReference type="InterPro" id="IPR001845">
    <property type="entry name" value="HTH_ArsR_DNA-bd_dom"/>
</dbReference>
<evidence type="ECO:0000256" key="2">
    <source>
        <dbReference type="ARBA" id="ARBA00023125"/>
    </source>
</evidence>